<keyword evidence="6" id="KW-0067">ATP-binding</keyword>
<comment type="catalytic activity">
    <reaction evidence="8">
        <text>L-seryl-[protein] + ATP = O-phospho-L-seryl-[protein] + ADP + H(+)</text>
        <dbReference type="Rhea" id="RHEA:17989"/>
        <dbReference type="Rhea" id="RHEA-COMP:9863"/>
        <dbReference type="Rhea" id="RHEA-COMP:11604"/>
        <dbReference type="ChEBI" id="CHEBI:15378"/>
        <dbReference type="ChEBI" id="CHEBI:29999"/>
        <dbReference type="ChEBI" id="CHEBI:30616"/>
        <dbReference type="ChEBI" id="CHEBI:83421"/>
        <dbReference type="ChEBI" id="CHEBI:456216"/>
        <dbReference type="EC" id="2.7.11.1"/>
    </reaction>
</comment>
<feature type="region of interest" description="Disordered" evidence="9">
    <location>
        <begin position="329"/>
        <end position="361"/>
    </location>
</feature>
<dbReference type="GO" id="GO:0005524">
    <property type="term" value="F:ATP binding"/>
    <property type="evidence" value="ECO:0007669"/>
    <property type="project" value="UniProtKB-KW"/>
</dbReference>
<evidence type="ECO:0000313" key="13">
    <source>
        <dbReference type="EMBL" id="QNN63862.1"/>
    </source>
</evidence>
<dbReference type="PROSITE" id="PS50011">
    <property type="entry name" value="PROTEIN_KINASE_DOM"/>
    <property type="match status" value="1"/>
</dbReference>
<dbReference type="PROSITE" id="PS51178">
    <property type="entry name" value="PASTA"/>
    <property type="match status" value="2"/>
</dbReference>
<keyword evidence="14" id="KW-1185">Reference proteome</keyword>
<evidence type="ECO:0000256" key="9">
    <source>
        <dbReference type="SAM" id="MobiDB-lite"/>
    </source>
</evidence>
<dbReference type="Gene3D" id="3.30.10.20">
    <property type="match status" value="4"/>
</dbReference>
<accession>A0A7G9S7N7</accession>
<dbReference type="Gene3D" id="3.30.200.20">
    <property type="entry name" value="Phosphorylase Kinase, domain 1"/>
    <property type="match status" value="1"/>
</dbReference>
<evidence type="ECO:0000259" key="11">
    <source>
        <dbReference type="PROSITE" id="PS50011"/>
    </source>
</evidence>
<evidence type="ECO:0000256" key="5">
    <source>
        <dbReference type="ARBA" id="ARBA00022777"/>
    </source>
</evidence>
<dbReference type="GO" id="GO:0004674">
    <property type="term" value="F:protein serine/threonine kinase activity"/>
    <property type="evidence" value="ECO:0007669"/>
    <property type="project" value="UniProtKB-KW"/>
</dbReference>
<dbReference type="InterPro" id="IPR008271">
    <property type="entry name" value="Ser/Thr_kinase_AS"/>
</dbReference>
<evidence type="ECO:0000256" key="8">
    <source>
        <dbReference type="ARBA" id="ARBA00048679"/>
    </source>
</evidence>
<dbReference type="SMART" id="SM00220">
    <property type="entry name" value="S_TKc"/>
    <property type="match status" value="1"/>
</dbReference>
<dbReference type="Gene3D" id="1.10.510.10">
    <property type="entry name" value="Transferase(Phosphotransferase) domain 1"/>
    <property type="match status" value="1"/>
</dbReference>
<sequence>MLGRTLNERYVIRSRIARGGMAMVYLATDLRLERKVAVKVMHDHLAEDENFTRRFDREARSAARLAHANLVNVFDQGHDLGRTYLVMEYLPNITLRQLLKKQKRLTLDQALEISEAVLGGLAAAHHAGIVHRDLKPENVLLVDDGRIKIGDFGLARAVSANTTTGQALLGTIAYLSPELVTRGIADERSDLYAFGIMLYEMLTGVQPFTGEQPMQIAYQHAHSDVPPPSEHSQVSTPAVDEFVMWLTRRDADLRPIDASEALDRLEPIRDDPYAAIAPLFLREGEEPEEPLAATTVLGNELDDVATTHITPSTAVLDPLQSASIANALPSENDRASGGSTTATSRSTSPVERAQNSGTRRSKRGRWIAGALILLLLIAGGLGYWFGQGPGSKVTIPEISGLTMETATAELEQLDLFVETTVCSSLTVEAGLAAEITPAPGTRVDRNTTTTVCESSGPEMLDVPTIVGLSLEDAVQLITDSRFQFGEVVDTRFSEAEADAVLAALDESDAPLGETFPEQGIINLVVSAGSIPSVFGMSETEATNTLAARELVVDESLNTQVHNDEVPIGAAIAVLPSTDPVRPGDAVGLQLSLGPELFEIPDVSGMGLQEAMDTLSAAGFNPTTLVPDRLREFAEASGTRPGAGERVPKGSDVRVTAQVSL</sequence>
<feature type="compositionally biased region" description="Low complexity" evidence="9">
    <location>
        <begin position="335"/>
        <end position="348"/>
    </location>
</feature>
<dbReference type="InterPro" id="IPR011009">
    <property type="entry name" value="Kinase-like_dom_sf"/>
</dbReference>
<evidence type="ECO:0000256" key="7">
    <source>
        <dbReference type="ARBA" id="ARBA00047899"/>
    </source>
</evidence>
<keyword evidence="3" id="KW-0808">Transferase</keyword>
<dbReference type="InterPro" id="IPR000719">
    <property type="entry name" value="Prot_kinase_dom"/>
</dbReference>
<protein>
    <recommendedName>
        <fullName evidence="1">non-specific serine/threonine protein kinase</fullName>
        <ecNumber evidence="1">2.7.11.1</ecNumber>
    </recommendedName>
</protein>
<feature type="domain" description="PASTA" evidence="12">
    <location>
        <begin position="389"/>
        <end position="455"/>
    </location>
</feature>
<dbReference type="NCBIfam" id="NF033483">
    <property type="entry name" value="PknB_PASTA_kin"/>
    <property type="match status" value="1"/>
</dbReference>
<proteinExistence type="predicted"/>
<evidence type="ECO:0000313" key="14">
    <source>
        <dbReference type="Proteomes" id="UP000515934"/>
    </source>
</evidence>
<dbReference type="EC" id="2.7.11.1" evidence="1"/>
<dbReference type="SMART" id="SM00740">
    <property type="entry name" value="PASTA"/>
    <property type="match status" value="3"/>
</dbReference>
<evidence type="ECO:0000256" key="4">
    <source>
        <dbReference type="ARBA" id="ARBA00022741"/>
    </source>
</evidence>
<dbReference type="EMBL" id="CP060716">
    <property type="protein sequence ID" value="QNN63862.1"/>
    <property type="molecule type" value="Genomic_DNA"/>
</dbReference>
<evidence type="ECO:0000256" key="1">
    <source>
        <dbReference type="ARBA" id="ARBA00012513"/>
    </source>
</evidence>
<comment type="catalytic activity">
    <reaction evidence="7">
        <text>L-threonyl-[protein] + ATP = O-phospho-L-threonyl-[protein] + ADP + H(+)</text>
        <dbReference type="Rhea" id="RHEA:46608"/>
        <dbReference type="Rhea" id="RHEA-COMP:11060"/>
        <dbReference type="Rhea" id="RHEA-COMP:11605"/>
        <dbReference type="ChEBI" id="CHEBI:15378"/>
        <dbReference type="ChEBI" id="CHEBI:30013"/>
        <dbReference type="ChEBI" id="CHEBI:30616"/>
        <dbReference type="ChEBI" id="CHEBI:61977"/>
        <dbReference type="ChEBI" id="CHEBI:456216"/>
        <dbReference type="EC" id="2.7.11.1"/>
    </reaction>
</comment>
<dbReference type="CDD" id="cd14014">
    <property type="entry name" value="STKc_PknB_like"/>
    <property type="match status" value="1"/>
</dbReference>
<dbReference type="GO" id="GO:0045717">
    <property type="term" value="P:negative regulation of fatty acid biosynthetic process"/>
    <property type="evidence" value="ECO:0007669"/>
    <property type="project" value="UniProtKB-ARBA"/>
</dbReference>
<feature type="transmembrane region" description="Helical" evidence="10">
    <location>
        <begin position="366"/>
        <end position="386"/>
    </location>
</feature>
<reference evidence="13 14" key="1">
    <citation type="submission" date="2020-08" db="EMBL/GenBank/DDBJ databases">
        <title>Genome sequence of Leucobacter denitrificans KACC 14055T.</title>
        <authorList>
            <person name="Hyun D.-W."/>
            <person name="Bae J.-W."/>
        </authorList>
    </citation>
    <scope>NUCLEOTIDE SEQUENCE [LARGE SCALE GENOMIC DNA]</scope>
    <source>
        <strain evidence="13 14">KACC 14055</strain>
    </source>
</reference>
<organism evidence="13 14">
    <name type="scientific">Leucobacter denitrificans</name>
    <dbReference type="NCBI Taxonomy" id="683042"/>
    <lineage>
        <taxon>Bacteria</taxon>
        <taxon>Bacillati</taxon>
        <taxon>Actinomycetota</taxon>
        <taxon>Actinomycetes</taxon>
        <taxon>Micrococcales</taxon>
        <taxon>Microbacteriaceae</taxon>
        <taxon>Leucobacter</taxon>
    </lineage>
</organism>
<dbReference type="PROSITE" id="PS00108">
    <property type="entry name" value="PROTEIN_KINASE_ST"/>
    <property type="match status" value="1"/>
</dbReference>
<evidence type="ECO:0000256" key="10">
    <source>
        <dbReference type="SAM" id="Phobius"/>
    </source>
</evidence>
<dbReference type="Pfam" id="PF03793">
    <property type="entry name" value="PASTA"/>
    <property type="match status" value="2"/>
</dbReference>
<keyword evidence="5 13" id="KW-0418">Kinase</keyword>
<feature type="domain" description="PASTA" evidence="12">
    <location>
        <begin position="593"/>
        <end position="658"/>
    </location>
</feature>
<evidence type="ECO:0000256" key="3">
    <source>
        <dbReference type="ARBA" id="ARBA00022679"/>
    </source>
</evidence>
<evidence type="ECO:0000256" key="2">
    <source>
        <dbReference type="ARBA" id="ARBA00022527"/>
    </source>
</evidence>
<dbReference type="FunFam" id="3.30.200.20:FF:000035">
    <property type="entry name" value="Serine/threonine protein kinase Stk1"/>
    <property type="match status" value="1"/>
</dbReference>
<dbReference type="AlphaFoldDB" id="A0A7G9S7N7"/>
<keyword evidence="4" id="KW-0547">Nucleotide-binding</keyword>
<dbReference type="InterPro" id="IPR005543">
    <property type="entry name" value="PASTA_dom"/>
</dbReference>
<dbReference type="CDD" id="cd06577">
    <property type="entry name" value="PASTA_pknB"/>
    <property type="match status" value="4"/>
</dbReference>
<name>A0A7G9S7N7_9MICO</name>
<keyword evidence="2" id="KW-0723">Serine/threonine-protein kinase</keyword>
<dbReference type="FunFam" id="1.10.510.10:FF:000021">
    <property type="entry name" value="Serine/threonine protein kinase"/>
    <property type="match status" value="1"/>
</dbReference>
<feature type="domain" description="Protein kinase" evidence="11">
    <location>
        <begin position="10"/>
        <end position="274"/>
    </location>
</feature>
<evidence type="ECO:0000259" key="12">
    <source>
        <dbReference type="PROSITE" id="PS51178"/>
    </source>
</evidence>
<keyword evidence="10" id="KW-0472">Membrane</keyword>
<keyword evidence="10" id="KW-1133">Transmembrane helix</keyword>
<dbReference type="Pfam" id="PF00069">
    <property type="entry name" value="Pkinase"/>
    <property type="match status" value="1"/>
</dbReference>
<dbReference type="SUPFAM" id="SSF56112">
    <property type="entry name" value="Protein kinase-like (PK-like)"/>
    <property type="match status" value="1"/>
</dbReference>
<gene>
    <name evidence="13" type="primary">pknB</name>
    <name evidence="13" type="ORF">H9L06_03075</name>
</gene>
<dbReference type="PANTHER" id="PTHR43289:SF34">
    <property type="entry name" value="SERINE_THREONINE-PROTEIN KINASE YBDM-RELATED"/>
    <property type="match status" value="1"/>
</dbReference>
<dbReference type="KEGG" id="ldn:H9L06_03075"/>
<evidence type="ECO:0000256" key="6">
    <source>
        <dbReference type="ARBA" id="ARBA00022840"/>
    </source>
</evidence>
<keyword evidence="10" id="KW-0812">Transmembrane</keyword>
<dbReference type="PANTHER" id="PTHR43289">
    <property type="entry name" value="MITOGEN-ACTIVATED PROTEIN KINASE KINASE KINASE 20-RELATED"/>
    <property type="match status" value="1"/>
</dbReference>
<dbReference type="Proteomes" id="UP000515934">
    <property type="component" value="Chromosome"/>
</dbReference>